<sequence length="208" mass="24063">MPFPINNQNTLNIQDPLPINYKNTSNIQVPFPPSTNADEIVQLQIKNGIKSVNQTMNAFMIYRKEFNHIVTNYNLELKDISSYASNSWQNEPQCVKNHYKQLAKKVKELFKEKVSSLCFIHNKQVPSTNDNNVSLDTFNSPFTNMNQNFTSPLGDQNFPYTIYSNTFVFDNFENSLQAYMTMDDEKLMSYLSEDLALTYRAIIQSLPI</sequence>
<evidence type="ECO:0000259" key="1">
    <source>
        <dbReference type="Pfam" id="PF00505"/>
    </source>
</evidence>
<evidence type="ECO:0000313" key="2">
    <source>
        <dbReference type="EMBL" id="CAG8466828.1"/>
    </source>
</evidence>
<dbReference type="AlphaFoldDB" id="A0A9N8Z5B9"/>
<gene>
    <name evidence="2" type="ORF">DEBURN_LOCUS2959</name>
</gene>
<protein>
    <submittedName>
        <fullName evidence="2">2788_t:CDS:1</fullName>
    </submittedName>
</protein>
<dbReference type="Pfam" id="PF00505">
    <property type="entry name" value="HMG_box"/>
    <property type="match status" value="1"/>
</dbReference>
<dbReference type="OrthoDB" id="6247875at2759"/>
<dbReference type="EMBL" id="CAJVPK010000174">
    <property type="protein sequence ID" value="CAG8466828.1"/>
    <property type="molecule type" value="Genomic_DNA"/>
</dbReference>
<name>A0A9N8Z5B9_9GLOM</name>
<dbReference type="Gene3D" id="1.10.30.10">
    <property type="entry name" value="High mobility group box domain"/>
    <property type="match status" value="1"/>
</dbReference>
<dbReference type="InterPro" id="IPR009071">
    <property type="entry name" value="HMG_box_dom"/>
</dbReference>
<feature type="domain" description="HMG box" evidence="1">
    <location>
        <begin position="56"/>
        <end position="114"/>
    </location>
</feature>
<evidence type="ECO:0000313" key="3">
    <source>
        <dbReference type="Proteomes" id="UP000789706"/>
    </source>
</evidence>
<organism evidence="2 3">
    <name type="scientific">Diversispora eburnea</name>
    <dbReference type="NCBI Taxonomy" id="1213867"/>
    <lineage>
        <taxon>Eukaryota</taxon>
        <taxon>Fungi</taxon>
        <taxon>Fungi incertae sedis</taxon>
        <taxon>Mucoromycota</taxon>
        <taxon>Glomeromycotina</taxon>
        <taxon>Glomeromycetes</taxon>
        <taxon>Diversisporales</taxon>
        <taxon>Diversisporaceae</taxon>
        <taxon>Diversispora</taxon>
    </lineage>
</organism>
<accession>A0A9N8Z5B9</accession>
<dbReference type="Proteomes" id="UP000789706">
    <property type="component" value="Unassembled WGS sequence"/>
</dbReference>
<reference evidence="2" key="1">
    <citation type="submission" date="2021-06" db="EMBL/GenBank/DDBJ databases">
        <authorList>
            <person name="Kallberg Y."/>
            <person name="Tangrot J."/>
            <person name="Rosling A."/>
        </authorList>
    </citation>
    <scope>NUCLEOTIDE SEQUENCE</scope>
    <source>
        <strain evidence="2">AZ414A</strain>
    </source>
</reference>
<proteinExistence type="predicted"/>
<comment type="caution">
    <text evidence="2">The sequence shown here is derived from an EMBL/GenBank/DDBJ whole genome shotgun (WGS) entry which is preliminary data.</text>
</comment>
<dbReference type="InterPro" id="IPR036910">
    <property type="entry name" value="HMG_box_dom_sf"/>
</dbReference>
<dbReference type="SUPFAM" id="SSF47095">
    <property type="entry name" value="HMG-box"/>
    <property type="match status" value="1"/>
</dbReference>
<keyword evidence="3" id="KW-1185">Reference proteome</keyword>